<evidence type="ECO:0000256" key="12">
    <source>
        <dbReference type="ARBA" id="ARBA00023002"/>
    </source>
</evidence>
<keyword evidence="11" id="KW-0007">Acetylation</keyword>
<evidence type="ECO:0000256" key="21">
    <source>
        <dbReference type="ARBA" id="ARBA00048307"/>
    </source>
</evidence>
<evidence type="ECO:0000259" key="28">
    <source>
        <dbReference type="Pfam" id="PF00441"/>
    </source>
</evidence>
<keyword evidence="32" id="KW-1185">Reference proteome</keyword>
<dbReference type="GO" id="GO:0046395">
    <property type="term" value="P:carboxylic acid catabolic process"/>
    <property type="evidence" value="ECO:0007669"/>
    <property type="project" value="UniProtKB-ARBA"/>
</dbReference>
<dbReference type="KEGG" id="acan:ACA1_384630"/>
<dbReference type="Proteomes" id="UP000011083">
    <property type="component" value="Unassembled WGS sequence"/>
</dbReference>
<dbReference type="AlphaFoldDB" id="L8HAI6"/>
<dbReference type="Gene3D" id="1.10.540.10">
    <property type="entry name" value="Acyl-CoA dehydrogenase/oxidase, N-terminal domain"/>
    <property type="match status" value="1"/>
</dbReference>
<dbReference type="InterPro" id="IPR036250">
    <property type="entry name" value="AcylCo_DH-like_C"/>
</dbReference>
<evidence type="ECO:0000259" key="30">
    <source>
        <dbReference type="Pfam" id="PF02771"/>
    </source>
</evidence>
<dbReference type="EC" id="1.3.8.5" evidence="16"/>
<evidence type="ECO:0000256" key="8">
    <source>
        <dbReference type="ARBA" id="ARBA00022827"/>
    </source>
</evidence>
<dbReference type="GO" id="GO:0050660">
    <property type="term" value="F:flavin adenine dinucleotide binding"/>
    <property type="evidence" value="ECO:0007669"/>
    <property type="project" value="InterPro"/>
</dbReference>
<feature type="domain" description="Acyl-CoA dehydrogenase/oxidase N-terminal" evidence="30">
    <location>
        <begin position="44"/>
        <end position="152"/>
    </location>
</feature>
<dbReference type="InterPro" id="IPR013786">
    <property type="entry name" value="AcylCoA_DH/ox_N"/>
</dbReference>
<comment type="catalytic activity">
    <reaction evidence="20">
        <text>2-methylbutanoyl-CoA + oxidized [electron-transfer flavoprotein] + H(+) = (2E)-2-methylbut-2-enoyl-CoA + reduced [electron-transfer flavoprotein]</text>
        <dbReference type="Rhea" id="RHEA:43780"/>
        <dbReference type="Rhea" id="RHEA-COMP:10685"/>
        <dbReference type="Rhea" id="RHEA-COMP:10686"/>
        <dbReference type="ChEBI" id="CHEBI:15378"/>
        <dbReference type="ChEBI" id="CHEBI:57336"/>
        <dbReference type="ChEBI" id="CHEBI:57337"/>
        <dbReference type="ChEBI" id="CHEBI:57692"/>
        <dbReference type="ChEBI" id="CHEBI:58307"/>
        <dbReference type="EC" id="1.3.8.5"/>
    </reaction>
    <physiologicalReaction direction="left-to-right" evidence="20">
        <dbReference type="Rhea" id="RHEA:43781"/>
    </physiologicalReaction>
</comment>
<comment type="pathway">
    <text evidence="15">Amino-acid degradation; L-isoleucine degradation.</text>
</comment>
<dbReference type="InterPro" id="IPR009075">
    <property type="entry name" value="AcylCo_DH/oxidase_C"/>
</dbReference>
<evidence type="ECO:0000256" key="13">
    <source>
        <dbReference type="ARBA" id="ARBA00023098"/>
    </source>
</evidence>
<evidence type="ECO:0000256" key="11">
    <source>
        <dbReference type="ARBA" id="ARBA00022990"/>
    </source>
</evidence>
<accession>L8HAI6</accession>
<comment type="catalytic activity">
    <reaction evidence="22">
        <text>(2R)-2-methylbutanoyl-CoA + oxidized [electron-transfer flavoprotein] + H(+) = ethylacryloyl-CoA + reduced [electron-transfer flavoprotein]</text>
        <dbReference type="Rhea" id="RHEA:65296"/>
        <dbReference type="Rhea" id="RHEA-COMP:10685"/>
        <dbReference type="Rhea" id="RHEA-COMP:10686"/>
        <dbReference type="ChEBI" id="CHEBI:15378"/>
        <dbReference type="ChEBI" id="CHEBI:57692"/>
        <dbReference type="ChEBI" id="CHEBI:58307"/>
        <dbReference type="ChEBI" id="CHEBI:156439"/>
        <dbReference type="ChEBI" id="CHEBI:156440"/>
    </reaction>
    <physiologicalReaction direction="left-to-right" evidence="22">
        <dbReference type="Rhea" id="RHEA:65297"/>
    </physiologicalReaction>
</comment>
<dbReference type="SUPFAM" id="SSF47203">
    <property type="entry name" value="Acyl-CoA dehydrogenase C-terminal domain-like"/>
    <property type="match status" value="1"/>
</dbReference>
<evidence type="ECO:0000256" key="3">
    <source>
        <dbReference type="ARBA" id="ARBA00005198"/>
    </source>
</evidence>
<dbReference type="FunFam" id="1.20.140.10:FF:000002">
    <property type="entry name" value="Acyl-CoA dehydrogenase short/branched chain"/>
    <property type="match status" value="1"/>
</dbReference>
<dbReference type="GeneID" id="14922639"/>
<proteinExistence type="inferred from homology"/>
<comment type="catalytic activity">
    <reaction evidence="21">
        <text>valproyl-CoA + oxidized [electron-transfer flavoprotein] + H(+) = (2E)-2-propylpent-2-enoyl-CoA + reduced [electron-transfer flavoprotein]</text>
        <dbReference type="Rhea" id="RHEA:65344"/>
        <dbReference type="Rhea" id="RHEA-COMP:10685"/>
        <dbReference type="Rhea" id="RHEA-COMP:10686"/>
        <dbReference type="ChEBI" id="CHEBI:15378"/>
        <dbReference type="ChEBI" id="CHEBI:57692"/>
        <dbReference type="ChEBI" id="CHEBI:58307"/>
        <dbReference type="ChEBI" id="CHEBI:156457"/>
        <dbReference type="ChEBI" id="CHEBI:156458"/>
    </reaction>
    <physiologicalReaction direction="left-to-right" evidence="21">
        <dbReference type="Rhea" id="RHEA:65345"/>
    </physiologicalReaction>
</comment>
<dbReference type="PANTHER" id="PTHR43884:SF1">
    <property type="entry name" value="SHORT_BRANCHED CHAIN SPECIFIC ACYL-COA DEHYDROGENASE, MITOCHONDRIAL"/>
    <property type="match status" value="1"/>
</dbReference>
<evidence type="ECO:0000256" key="24">
    <source>
        <dbReference type="ARBA" id="ARBA00049192"/>
    </source>
</evidence>
<evidence type="ECO:0000313" key="32">
    <source>
        <dbReference type="Proteomes" id="UP000011083"/>
    </source>
</evidence>
<evidence type="ECO:0000259" key="29">
    <source>
        <dbReference type="Pfam" id="PF02770"/>
    </source>
</evidence>
<gene>
    <name evidence="31" type="ORF">ACA1_384630</name>
</gene>
<dbReference type="CDD" id="cd01158">
    <property type="entry name" value="SCAD_SBCAD"/>
    <property type="match status" value="1"/>
</dbReference>
<dbReference type="EMBL" id="KB007900">
    <property type="protein sequence ID" value="ELR21728.1"/>
    <property type="molecule type" value="Genomic_DNA"/>
</dbReference>
<comment type="pathway">
    <text evidence="3">Lipid metabolism; mitochondrial fatty acid beta-oxidation.</text>
</comment>
<evidence type="ECO:0000256" key="9">
    <source>
        <dbReference type="ARBA" id="ARBA00022832"/>
    </source>
</evidence>
<dbReference type="STRING" id="1257118.L8HAI6"/>
<reference evidence="31 32" key="1">
    <citation type="journal article" date="2013" name="Genome Biol.">
        <title>Genome of Acanthamoeba castellanii highlights extensive lateral gene transfer and early evolution of tyrosine kinase signaling.</title>
        <authorList>
            <person name="Clarke M."/>
            <person name="Lohan A.J."/>
            <person name="Liu B."/>
            <person name="Lagkouvardos I."/>
            <person name="Roy S."/>
            <person name="Zafar N."/>
            <person name="Bertelli C."/>
            <person name="Schilde C."/>
            <person name="Kianianmomeni A."/>
            <person name="Burglin T.R."/>
            <person name="Frech C."/>
            <person name="Turcotte B."/>
            <person name="Kopec K.O."/>
            <person name="Synnott J.M."/>
            <person name="Choo C."/>
            <person name="Paponov I."/>
            <person name="Finkler A."/>
            <person name="Soon Heng Tan C."/>
            <person name="Hutchins A.P."/>
            <person name="Weinmeier T."/>
            <person name="Rattei T."/>
            <person name="Chu J.S."/>
            <person name="Gimenez G."/>
            <person name="Irimia M."/>
            <person name="Rigden D.J."/>
            <person name="Fitzpatrick D.A."/>
            <person name="Lorenzo-Morales J."/>
            <person name="Bateman A."/>
            <person name="Chiu C.H."/>
            <person name="Tang P."/>
            <person name="Hegemann P."/>
            <person name="Fromm H."/>
            <person name="Raoult D."/>
            <person name="Greub G."/>
            <person name="Miranda-Saavedra D."/>
            <person name="Chen N."/>
            <person name="Nash P."/>
            <person name="Ginger M.L."/>
            <person name="Horn M."/>
            <person name="Schaap P."/>
            <person name="Caler L."/>
            <person name="Loftus B."/>
        </authorList>
    </citation>
    <scope>NUCLEOTIDE SEQUENCE [LARGE SCALE GENOMIC DNA]</scope>
    <source>
        <strain evidence="31 32">Neff</strain>
    </source>
</reference>
<evidence type="ECO:0000256" key="27">
    <source>
        <dbReference type="RuleBase" id="RU362125"/>
    </source>
</evidence>
<dbReference type="Pfam" id="PF00441">
    <property type="entry name" value="Acyl-CoA_dh_1"/>
    <property type="match status" value="1"/>
</dbReference>
<dbReference type="GO" id="GO:0003853">
    <property type="term" value="F:short-chain 2-methyl fatty acyl-CoA dehydrogenase activity"/>
    <property type="evidence" value="ECO:0007669"/>
    <property type="project" value="UniProtKB-EC"/>
</dbReference>
<evidence type="ECO:0000256" key="19">
    <source>
        <dbReference type="ARBA" id="ARBA00042821"/>
    </source>
</evidence>
<comment type="similarity">
    <text evidence="4 27">Belongs to the acyl-CoA dehydrogenase family.</text>
</comment>
<evidence type="ECO:0000256" key="4">
    <source>
        <dbReference type="ARBA" id="ARBA00009347"/>
    </source>
</evidence>
<evidence type="ECO:0000256" key="1">
    <source>
        <dbReference type="ARBA" id="ARBA00001974"/>
    </source>
</evidence>
<comment type="subcellular location">
    <subcellularLocation>
        <location evidence="2">Mitochondrion matrix</location>
    </subcellularLocation>
</comment>
<sequence length="417" mass="45607">MRRISSSLISQRLATTAITSTRASVRTLRSTHSEASRPAVTTLSEDEEMLRSSVEQFARERIGPKVRSMDEKSELEPALVKECFEQGLMGIEIPQQYGGGGMSFMSAILAIEEVAKVDGSVSVFMDNTLVNNAVIRWGTEKQKEQWLPRLAQDTVGSFCLSEWSCGSDAFALKATAKKDGDGYLLNGTKAWITNSKEAGLFLVMATVDPSAGHRGITTFLIDKNTPGISIGKKEDKLGIRASSTCEVVLENCRVPASQVLGEVGKGYKIAIETLNEGRIGIGAQMLGVAEGCFDHTMKYINERKAFNSSIADFQGVQFQYASMYSDILAAKLMVYNAARLKEAGQPFVIDAAIAKLRASEVAEKVASLCINLMGGVGFTKEFPVEKYFRDCKIGQIYEGTSNIQLQTIAKYIQQQYK</sequence>
<evidence type="ECO:0000256" key="2">
    <source>
        <dbReference type="ARBA" id="ARBA00004305"/>
    </source>
</evidence>
<dbReference type="InterPro" id="IPR006091">
    <property type="entry name" value="Acyl-CoA_Oxase/DH_mid-dom"/>
</dbReference>
<dbReference type="PANTHER" id="PTHR43884">
    <property type="entry name" value="ACYL-COA DEHYDROGENASE"/>
    <property type="match status" value="1"/>
</dbReference>
<dbReference type="InterPro" id="IPR037069">
    <property type="entry name" value="AcylCoA_DH/ox_N_sf"/>
</dbReference>
<evidence type="ECO:0000256" key="22">
    <source>
        <dbReference type="ARBA" id="ARBA00048592"/>
    </source>
</evidence>
<name>L8HAI6_ACACF</name>
<comment type="catalytic activity">
    <reaction evidence="23">
        <text>butanoyl-CoA + oxidized [electron-transfer flavoprotein] + H(+) = (2E)-butenoyl-CoA + reduced [electron-transfer flavoprotein]</text>
        <dbReference type="Rhea" id="RHEA:24004"/>
        <dbReference type="Rhea" id="RHEA-COMP:10685"/>
        <dbReference type="Rhea" id="RHEA-COMP:10686"/>
        <dbReference type="ChEBI" id="CHEBI:15378"/>
        <dbReference type="ChEBI" id="CHEBI:57332"/>
        <dbReference type="ChEBI" id="CHEBI:57371"/>
        <dbReference type="ChEBI" id="CHEBI:57692"/>
        <dbReference type="ChEBI" id="CHEBI:58307"/>
    </reaction>
    <physiologicalReaction direction="left-to-right" evidence="23">
        <dbReference type="Rhea" id="RHEA:24005"/>
    </physiologicalReaction>
</comment>
<feature type="domain" description="Acyl-CoA dehydrogenase/oxidase C-terminal" evidence="28">
    <location>
        <begin position="264"/>
        <end position="411"/>
    </location>
</feature>
<evidence type="ECO:0000313" key="31">
    <source>
        <dbReference type="EMBL" id="ELR21728.1"/>
    </source>
</evidence>
<evidence type="ECO:0000256" key="18">
    <source>
        <dbReference type="ARBA" id="ARBA00041537"/>
    </source>
</evidence>
<evidence type="ECO:0000256" key="7">
    <source>
        <dbReference type="ARBA" id="ARBA00022630"/>
    </source>
</evidence>
<keyword evidence="13" id="KW-0443">Lipid metabolism</keyword>
<keyword evidence="6" id="KW-0597">Phosphoprotein</keyword>
<comment type="subunit">
    <text evidence="5">Homotetramer.</text>
</comment>
<dbReference type="InterPro" id="IPR009100">
    <property type="entry name" value="AcylCoA_DH/oxidase_NM_dom_sf"/>
</dbReference>
<dbReference type="Pfam" id="PF02771">
    <property type="entry name" value="Acyl-CoA_dh_N"/>
    <property type="match status" value="1"/>
</dbReference>
<comment type="catalytic activity">
    <reaction evidence="24">
        <text>hexanoyl-CoA + oxidized [electron-transfer flavoprotein] + H(+) = (2E)-hexenoyl-CoA + reduced [electron-transfer flavoprotein]</text>
        <dbReference type="Rhea" id="RHEA:43464"/>
        <dbReference type="Rhea" id="RHEA-COMP:10685"/>
        <dbReference type="Rhea" id="RHEA-COMP:10686"/>
        <dbReference type="ChEBI" id="CHEBI:15378"/>
        <dbReference type="ChEBI" id="CHEBI:57692"/>
        <dbReference type="ChEBI" id="CHEBI:58307"/>
        <dbReference type="ChEBI" id="CHEBI:62077"/>
        <dbReference type="ChEBI" id="CHEBI:62620"/>
    </reaction>
    <physiologicalReaction direction="left-to-right" evidence="24">
        <dbReference type="Rhea" id="RHEA:43465"/>
    </physiologicalReaction>
</comment>
<comment type="cofactor">
    <cofactor evidence="1 27">
        <name>FAD</name>
        <dbReference type="ChEBI" id="CHEBI:57692"/>
    </cofactor>
</comment>
<dbReference type="Pfam" id="PF02770">
    <property type="entry name" value="Acyl-CoA_dh_M"/>
    <property type="match status" value="1"/>
</dbReference>
<dbReference type="FunFam" id="1.10.540.10:FF:000012">
    <property type="entry name" value="Acyl-CoA dehydrogenase short/branched chain"/>
    <property type="match status" value="1"/>
</dbReference>
<evidence type="ECO:0000256" key="17">
    <source>
        <dbReference type="ARBA" id="ARBA00039850"/>
    </source>
</evidence>
<keyword evidence="14" id="KW-0496">Mitochondrion</keyword>
<keyword evidence="12 27" id="KW-0560">Oxidoreductase</keyword>
<dbReference type="OMA" id="DAMFSYC"/>
<dbReference type="Gene3D" id="2.40.110.10">
    <property type="entry name" value="Butyryl-CoA Dehydrogenase, subunit A, domain 2"/>
    <property type="match status" value="1"/>
</dbReference>
<keyword evidence="10" id="KW-0809">Transit peptide</keyword>
<evidence type="ECO:0000256" key="14">
    <source>
        <dbReference type="ARBA" id="ARBA00023128"/>
    </source>
</evidence>
<comment type="catalytic activity">
    <reaction evidence="25">
        <text>(2S)-2-methylbutanoyl-CoA + oxidized [electron-transfer flavoprotein] + H(+) = (2E)-2-methylbut-2-enoyl-CoA + reduced [electron-transfer flavoprotein]</text>
        <dbReference type="Rhea" id="RHEA:48256"/>
        <dbReference type="Rhea" id="RHEA-COMP:10685"/>
        <dbReference type="Rhea" id="RHEA-COMP:10686"/>
        <dbReference type="ChEBI" id="CHEBI:15378"/>
        <dbReference type="ChEBI" id="CHEBI:57337"/>
        <dbReference type="ChEBI" id="CHEBI:57692"/>
        <dbReference type="ChEBI" id="CHEBI:58307"/>
        <dbReference type="ChEBI" id="CHEBI:88166"/>
    </reaction>
    <physiologicalReaction direction="left-to-right" evidence="25">
        <dbReference type="Rhea" id="RHEA:48257"/>
    </physiologicalReaction>
</comment>
<dbReference type="Gene3D" id="1.20.140.10">
    <property type="entry name" value="Butyryl-CoA Dehydrogenase, subunit A, domain 3"/>
    <property type="match status" value="1"/>
</dbReference>
<keyword evidence="7 27" id="KW-0285">Flavoprotein</keyword>
<keyword evidence="8 27" id="KW-0274">FAD</keyword>
<evidence type="ECO:0000256" key="10">
    <source>
        <dbReference type="ARBA" id="ARBA00022946"/>
    </source>
</evidence>
<evidence type="ECO:0000256" key="20">
    <source>
        <dbReference type="ARBA" id="ARBA00048235"/>
    </source>
</evidence>
<organism evidence="31 32">
    <name type="scientific">Acanthamoeba castellanii (strain ATCC 30010 / Neff)</name>
    <dbReference type="NCBI Taxonomy" id="1257118"/>
    <lineage>
        <taxon>Eukaryota</taxon>
        <taxon>Amoebozoa</taxon>
        <taxon>Discosea</taxon>
        <taxon>Longamoebia</taxon>
        <taxon>Centramoebida</taxon>
        <taxon>Acanthamoebidae</taxon>
        <taxon>Acanthamoeba</taxon>
    </lineage>
</organism>
<evidence type="ECO:0000256" key="16">
    <source>
        <dbReference type="ARBA" id="ARBA00039036"/>
    </source>
</evidence>
<evidence type="ECO:0000256" key="23">
    <source>
        <dbReference type="ARBA" id="ARBA00049096"/>
    </source>
</evidence>
<evidence type="ECO:0000256" key="6">
    <source>
        <dbReference type="ARBA" id="ARBA00022553"/>
    </source>
</evidence>
<dbReference type="SUPFAM" id="SSF56645">
    <property type="entry name" value="Acyl-CoA dehydrogenase NM domain-like"/>
    <property type="match status" value="1"/>
</dbReference>
<evidence type="ECO:0000256" key="5">
    <source>
        <dbReference type="ARBA" id="ARBA00011881"/>
    </source>
</evidence>
<dbReference type="OrthoDB" id="10262177at2759"/>
<evidence type="ECO:0000256" key="26">
    <source>
        <dbReference type="ARBA" id="ARBA00051903"/>
    </source>
</evidence>
<evidence type="ECO:0000256" key="15">
    <source>
        <dbReference type="ARBA" id="ARBA00037895"/>
    </source>
</evidence>
<dbReference type="VEuPathDB" id="AmoebaDB:ACA1_384630"/>
<dbReference type="FunFam" id="2.40.110.10:FF:000001">
    <property type="entry name" value="Acyl-CoA dehydrogenase, mitochondrial"/>
    <property type="match status" value="1"/>
</dbReference>
<dbReference type="InterPro" id="IPR046373">
    <property type="entry name" value="Acyl-CoA_Oxase/DH_mid-dom_sf"/>
</dbReference>
<dbReference type="RefSeq" id="XP_004347110.1">
    <property type="nucleotide sequence ID" value="XM_004347060.1"/>
</dbReference>
<dbReference type="GO" id="GO:0006631">
    <property type="term" value="P:fatty acid metabolic process"/>
    <property type="evidence" value="ECO:0007669"/>
    <property type="project" value="UniProtKB-KW"/>
</dbReference>
<dbReference type="PIRSF" id="PIRSF016578">
    <property type="entry name" value="HsaA"/>
    <property type="match status" value="1"/>
</dbReference>
<keyword evidence="9" id="KW-0276">Fatty acid metabolism</keyword>
<comment type="catalytic activity">
    <reaction evidence="26">
        <text>2-methylpropanoyl-CoA + oxidized [electron-transfer flavoprotein] + H(+) = 2-methylpropenoyl-CoA + reduced [electron-transfer flavoprotein]</text>
        <dbReference type="Rhea" id="RHEA:44180"/>
        <dbReference type="Rhea" id="RHEA-COMP:10685"/>
        <dbReference type="Rhea" id="RHEA-COMP:10686"/>
        <dbReference type="ChEBI" id="CHEBI:15378"/>
        <dbReference type="ChEBI" id="CHEBI:57338"/>
        <dbReference type="ChEBI" id="CHEBI:57692"/>
        <dbReference type="ChEBI" id="CHEBI:58307"/>
        <dbReference type="ChEBI" id="CHEBI:62500"/>
    </reaction>
    <physiologicalReaction direction="left-to-right" evidence="26">
        <dbReference type="Rhea" id="RHEA:44181"/>
    </physiologicalReaction>
</comment>
<protein>
    <recommendedName>
        <fullName evidence="17">Short/branched chain specific acyl-CoA dehydrogenase, mitochondrial</fullName>
        <ecNumber evidence="16">1.3.8.5</ecNumber>
    </recommendedName>
    <alternativeName>
        <fullName evidence="19">2-methyl branched chain acyl-CoA dehydrogenase</fullName>
    </alternativeName>
    <alternativeName>
        <fullName evidence="18">2-methylbutyryl-coenzyme A dehydrogenase</fullName>
    </alternativeName>
</protein>
<feature type="domain" description="Acyl-CoA oxidase/dehydrogenase middle" evidence="29">
    <location>
        <begin position="157"/>
        <end position="252"/>
    </location>
</feature>
<evidence type="ECO:0000256" key="25">
    <source>
        <dbReference type="ARBA" id="ARBA00049552"/>
    </source>
</evidence>
<dbReference type="GO" id="GO:0005759">
    <property type="term" value="C:mitochondrial matrix"/>
    <property type="evidence" value="ECO:0007669"/>
    <property type="project" value="UniProtKB-SubCell"/>
</dbReference>